<proteinExistence type="predicted"/>
<reference evidence="4" key="1">
    <citation type="submission" date="2010-11" db="EMBL/GenBank/DDBJ databases">
        <title>The complete genome of Mahella australiensis DSM 15567.</title>
        <authorList>
            <consortium name="US DOE Joint Genome Institute (JGI-PGF)"/>
            <person name="Lucas S."/>
            <person name="Copeland A."/>
            <person name="Lapidus A."/>
            <person name="Bruce D."/>
            <person name="Goodwin L."/>
            <person name="Pitluck S."/>
            <person name="Kyrpides N."/>
            <person name="Mavromatis K."/>
            <person name="Pagani I."/>
            <person name="Ivanova N."/>
            <person name="Teshima H."/>
            <person name="Brettin T."/>
            <person name="Detter J.C."/>
            <person name="Han C."/>
            <person name="Tapia R."/>
            <person name="Land M."/>
            <person name="Hauser L."/>
            <person name="Markowitz V."/>
            <person name="Cheng J.-F."/>
            <person name="Hugenholtz P."/>
            <person name="Woyke T."/>
            <person name="Wu D."/>
            <person name="Spring S."/>
            <person name="Pukall R."/>
            <person name="Steenblock K."/>
            <person name="Schneider S."/>
            <person name="Klenk H.-P."/>
            <person name="Eisen J.A."/>
        </authorList>
    </citation>
    <scope>NUCLEOTIDE SEQUENCE [LARGE SCALE GENOMIC DNA]</scope>
    <source>
        <strain evidence="4">DSM 15567 / CIP 107919 / 50-1 BON</strain>
    </source>
</reference>
<dbReference type="Proteomes" id="UP000008457">
    <property type="component" value="Chromosome"/>
</dbReference>
<dbReference type="Gene3D" id="3.40.190.10">
    <property type="entry name" value="Periplasmic binding protein-like II"/>
    <property type="match status" value="2"/>
</dbReference>
<protein>
    <submittedName>
        <fullName evidence="3">Extracellular solute-binding protein family 1</fullName>
    </submittedName>
</protein>
<dbReference type="InterPro" id="IPR050490">
    <property type="entry name" value="Bact_solute-bd_prot1"/>
</dbReference>
<dbReference type="PANTHER" id="PTHR43649">
    <property type="entry name" value="ARABINOSE-BINDING PROTEIN-RELATED"/>
    <property type="match status" value="1"/>
</dbReference>
<dbReference type="AlphaFoldDB" id="F3ZWQ6"/>
<feature type="compositionally biased region" description="Basic and acidic residues" evidence="1">
    <location>
        <begin position="32"/>
        <end position="48"/>
    </location>
</feature>
<dbReference type="Pfam" id="PF13416">
    <property type="entry name" value="SBP_bac_8"/>
    <property type="match status" value="1"/>
</dbReference>
<dbReference type="InterPro" id="IPR006059">
    <property type="entry name" value="SBP"/>
</dbReference>
<dbReference type="eggNOG" id="COG1653">
    <property type="taxonomic scope" value="Bacteria"/>
</dbReference>
<dbReference type="EMBL" id="CP002360">
    <property type="protein sequence ID" value="AEE96499.1"/>
    <property type="molecule type" value="Genomic_DNA"/>
</dbReference>
<sequence length="457" mass="50249">MKKMIAIILMAVMLMSVMLLSACGGGDTATEPEEKPESTGADDSKPAVDEGAPVEIRVAWWGDTKRHELYNQICDAFEAKNPNIKLTREPVSWTDYWDKLTVQSASGGAPDFMGMHPQFASDYVRRGVLEPLDAYVKDGTIDLSNFSQAAIDSGTVNGINYMISMGLTTNTVLVNKSMLEDLGVQVPDFNWTWDDLKAIGSEARAVLDAKGKKDSWLREDASGAYQIFRYWARQNGRDLYTADGSIAYTKEDAASWFAMWKDLRDSGVVPDSATTTEYSKATLEDSLIARGKTAMVSIPPNQYKLYSAALPEAELIMVRNPSKPDGKVGEFVEGAHFAISSKTTPEKKLAAAKLINFWVNTEDSIKLFRLDQGVPANTKMVEFLTPLLDEQDKAIVDYVSKTIEIATPTTFPPSGASEVDSLFQQIAEKVRFDQLTPEDAGAQLVSEAQAILDSNKK</sequence>
<dbReference type="OrthoDB" id="9798191at2"/>
<feature type="signal peptide" evidence="2">
    <location>
        <begin position="1"/>
        <end position="21"/>
    </location>
</feature>
<feature type="region of interest" description="Disordered" evidence="1">
    <location>
        <begin position="25"/>
        <end position="48"/>
    </location>
</feature>
<dbReference type="PANTHER" id="PTHR43649:SF11">
    <property type="entry name" value="ABC TRANSPORTER SUBSTRATE-BINDING PROTEIN YESO-RELATED"/>
    <property type="match status" value="1"/>
</dbReference>
<organism evidence="3 4">
    <name type="scientific">Mahella australiensis (strain DSM 15567 / CIP 107919 / 50-1 BON)</name>
    <dbReference type="NCBI Taxonomy" id="697281"/>
    <lineage>
        <taxon>Bacteria</taxon>
        <taxon>Bacillati</taxon>
        <taxon>Bacillota</taxon>
        <taxon>Clostridia</taxon>
        <taxon>Thermoanaerobacterales</taxon>
        <taxon>Thermoanaerobacterales Family IV. Incertae Sedis</taxon>
        <taxon>Mahella</taxon>
    </lineage>
</organism>
<dbReference type="HOGENOM" id="CLU_031285_5_0_9"/>
<dbReference type="STRING" id="697281.Mahau_1305"/>
<reference evidence="3 4" key="2">
    <citation type="journal article" date="2011" name="Stand. Genomic Sci.">
        <title>Complete genome sequence of Mahella australiensis type strain (50-1 BON).</title>
        <authorList>
            <person name="Sikorski J."/>
            <person name="Teshima H."/>
            <person name="Nolan M."/>
            <person name="Lucas S."/>
            <person name="Hammon N."/>
            <person name="Deshpande S."/>
            <person name="Cheng J.F."/>
            <person name="Pitluck S."/>
            <person name="Liolios K."/>
            <person name="Pagani I."/>
            <person name="Ivanova N."/>
            <person name="Huntemann M."/>
            <person name="Mavromatis K."/>
            <person name="Ovchinikova G."/>
            <person name="Pati A."/>
            <person name="Tapia R."/>
            <person name="Han C."/>
            <person name="Goodwin L."/>
            <person name="Chen A."/>
            <person name="Palaniappan K."/>
            <person name="Land M."/>
            <person name="Hauser L."/>
            <person name="Ngatchou-Djao O.D."/>
            <person name="Rohde M."/>
            <person name="Pukall R."/>
            <person name="Spring S."/>
            <person name="Abt B."/>
            <person name="Goker M."/>
            <person name="Detter J.C."/>
            <person name="Woyke T."/>
            <person name="Bristow J."/>
            <person name="Markowitz V."/>
            <person name="Hugenholtz P."/>
            <person name="Eisen J.A."/>
            <person name="Kyrpides N.C."/>
            <person name="Klenk H.P."/>
            <person name="Lapidus A."/>
        </authorList>
    </citation>
    <scope>NUCLEOTIDE SEQUENCE [LARGE SCALE GENOMIC DNA]</scope>
    <source>
        <strain evidence="4">DSM 15567 / CIP 107919 / 50-1 BON</strain>
    </source>
</reference>
<gene>
    <name evidence="3" type="ordered locus">Mahau_1305</name>
</gene>
<accession>F3ZWQ6</accession>
<dbReference type="PROSITE" id="PS51257">
    <property type="entry name" value="PROKAR_LIPOPROTEIN"/>
    <property type="match status" value="1"/>
</dbReference>
<keyword evidence="2" id="KW-0732">Signal</keyword>
<evidence type="ECO:0000313" key="4">
    <source>
        <dbReference type="Proteomes" id="UP000008457"/>
    </source>
</evidence>
<dbReference type="CDD" id="cd13585">
    <property type="entry name" value="PBP2_TMBP_like"/>
    <property type="match status" value="1"/>
</dbReference>
<dbReference type="RefSeq" id="WP_013780929.1">
    <property type="nucleotide sequence ID" value="NC_015520.1"/>
</dbReference>
<feature type="chain" id="PRO_5039615657" evidence="2">
    <location>
        <begin position="22"/>
        <end position="457"/>
    </location>
</feature>
<dbReference type="KEGG" id="mas:Mahau_1305"/>
<evidence type="ECO:0000256" key="2">
    <source>
        <dbReference type="SAM" id="SignalP"/>
    </source>
</evidence>
<keyword evidence="4" id="KW-1185">Reference proteome</keyword>
<evidence type="ECO:0000313" key="3">
    <source>
        <dbReference type="EMBL" id="AEE96499.1"/>
    </source>
</evidence>
<evidence type="ECO:0000256" key="1">
    <source>
        <dbReference type="SAM" id="MobiDB-lite"/>
    </source>
</evidence>
<name>F3ZWQ6_MAHA5</name>
<dbReference type="SUPFAM" id="SSF53850">
    <property type="entry name" value="Periplasmic binding protein-like II"/>
    <property type="match status" value="1"/>
</dbReference>